<dbReference type="Pfam" id="PF09898">
    <property type="entry name" value="DUF2125"/>
    <property type="match status" value="1"/>
</dbReference>
<dbReference type="EMBL" id="JAHHDY010000003">
    <property type="protein sequence ID" value="MBT3139642.1"/>
    <property type="molecule type" value="Genomic_DNA"/>
</dbReference>
<proteinExistence type="predicted"/>
<keyword evidence="2" id="KW-1185">Reference proteome</keyword>
<gene>
    <name evidence="1" type="ORF">KL867_01110</name>
</gene>
<dbReference type="Proteomes" id="UP000763802">
    <property type="component" value="Unassembled WGS sequence"/>
</dbReference>
<sequence length="333" mass="36869">MLRLIRVVIVLSLVWCAYWYAAGYGLRSGVIGWFESQRLRGWQADYATISTSGFPLSHKTLLTNPALADPSNGTAWQADWLELDSPAIWPGRQTVRFSETPQRLSYLDRHLILQAQKMEALLHLQPGVALTLNQMSVTANRWTISDGTGPVLGAEDLTLAMVQTDRPDTYTYDIEAGHFTLGDDLRRLLGSSTALPHSFETLKLDTTIQFDKPWDRLALEERRPQPTKIDLALAEMHWGALRLFATGQLLVDELGVPTGEIALKAENWREMLTMAHNAGAIPTQAVNPAERVLSMLAGLGGNPQALDVQLNFRDGYVALGPIPLGPAPRLILR</sequence>
<evidence type="ECO:0000313" key="2">
    <source>
        <dbReference type="Proteomes" id="UP000763802"/>
    </source>
</evidence>
<name>A0ABS5WKI9_9RHOB</name>
<evidence type="ECO:0000313" key="1">
    <source>
        <dbReference type="EMBL" id="MBT3139642.1"/>
    </source>
</evidence>
<organism evidence="1 2">
    <name type="scientific">Falsiruegeria litorea</name>
    <dbReference type="NCBI Taxonomy" id="1280831"/>
    <lineage>
        <taxon>Bacteria</taxon>
        <taxon>Pseudomonadati</taxon>
        <taxon>Pseudomonadota</taxon>
        <taxon>Alphaproteobacteria</taxon>
        <taxon>Rhodobacterales</taxon>
        <taxon>Roseobacteraceae</taxon>
        <taxon>Falsiruegeria</taxon>
    </lineage>
</organism>
<accession>A0ABS5WKI9</accession>
<protein>
    <submittedName>
        <fullName evidence="1">DUF2125 domain-containing protein</fullName>
    </submittedName>
</protein>
<dbReference type="InterPro" id="IPR018666">
    <property type="entry name" value="DUF2125"/>
</dbReference>
<comment type="caution">
    <text evidence="1">The sequence shown here is derived from an EMBL/GenBank/DDBJ whole genome shotgun (WGS) entry which is preliminary data.</text>
</comment>
<dbReference type="RefSeq" id="WP_181824572.1">
    <property type="nucleotide sequence ID" value="NZ_JAHHDY010000003.1"/>
</dbReference>
<reference evidence="1 2" key="1">
    <citation type="submission" date="2021-05" db="EMBL/GenBank/DDBJ databases">
        <title>Draft genomes of marine bacteria isolated from model chitin particles.</title>
        <authorList>
            <person name="Datta M.S."/>
            <person name="Schwartzman J.A."/>
            <person name="Cordero O."/>
        </authorList>
    </citation>
    <scope>NUCLEOTIDE SEQUENCE [LARGE SCALE GENOMIC DNA]</scope>
    <source>
        <strain evidence="1 2">4E07</strain>
    </source>
</reference>